<dbReference type="STRING" id="338966.Ppro_1136"/>
<dbReference type="eggNOG" id="COG4260">
    <property type="taxonomic scope" value="Bacteria"/>
</dbReference>
<name>A1AN40_PELPD</name>
<dbReference type="KEGG" id="ppd:Ppro_1136"/>
<dbReference type="InterPro" id="IPR033880">
    <property type="entry name" value="SPFH_YdjI"/>
</dbReference>
<dbReference type="PANTHER" id="PTHR37826">
    <property type="entry name" value="FLOTILLIN BAND_7_5 DOMAIN PROTEIN"/>
    <property type="match status" value="1"/>
</dbReference>
<dbReference type="AlphaFoldDB" id="A1AN40"/>
<dbReference type="InterPro" id="IPR025640">
    <property type="entry name" value="GYF_2"/>
</dbReference>
<dbReference type="SUPFAM" id="SSF117892">
    <property type="entry name" value="Band 7/SPFH domain"/>
    <property type="match status" value="1"/>
</dbReference>
<dbReference type="PANTHER" id="PTHR37826:SF2">
    <property type="entry name" value="ZINC-RIBBON DOMAIN-CONTAINING PROTEIN"/>
    <property type="match status" value="1"/>
</dbReference>
<dbReference type="CDD" id="cd03408">
    <property type="entry name" value="SPFH_like_u1"/>
    <property type="match status" value="1"/>
</dbReference>
<dbReference type="RefSeq" id="WP_011735062.1">
    <property type="nucleotide sequence ID" value="NC_008609.1"/>
</dbReference>
<organism evidence="3 4">
    <name type="scientific">Pelobacter propionicus (strain DSM 2379 / NBRC 103807 / OttBd1)</name>
    <dbReference type="NCBI Taxonomy" id="338966"/>
    <lineage>
        <taxon>Bacteria</taxon>
        <taxon>Pseudomonadati</taxon>
        <taxon>Thermodesulfobacteriota</taxon>
        <taxon>Desulfuromonadia</taxon>
        <taxon>Desulfuromonadales</taxon>
        <taxon>Desulfuromonadaceae</taxon>
        <taxon>Pelobacter</taxon>
    </lineage>
</organism>
<evidence type="ECO:0000259" key="1">
    <source>
        <dbReference type="Pfam" id="PF13421"/>
    </source>
</evidence>
<evidence type="ECO:0008006" key="5">
    <source>
        <dbReference type="Google" id="ProtNLM"/>
    </source>
</evidence>
<dbReference type="OrthoDB" id="9764015at2"/>
<protein>
    <recommendedName>
        <fullName evidence="5">Virion core protein (Lumpy skin disease virus)-like protein</fullName>
    </recommendedName>
</protein>
<dbReference type="Pfam" id="PF13421">
    <property type="entry name" value="Band_7_1"/>
    <property type="match status" value="1"/>
</dbReference>
<accession>A1AN40</accession>
<feature type="domain" description="GYF" evidence="2">
    <location>
        <begin position="300"/>
        <end position="348"/>
    </location>
</feature>
<evidence type="ECO:0000259" key="2">
    <source>
        <dbReference type="Pfam" id="PF14237"/>
    </source>
</evidence>
<keyword evidence="4" id="KW-1185">Reference proteome</keyword>
<dbReference type="Pfam" id="PF14237">
    <property type="entry name" value="GYF_2"/>
    <property type="match status" value="1"/>
</dbReference>
<evidence type="ECO:0000313" key="4">
    <source>
        <dbReference type="Proteomes" id="UP000006732"/>
    </source>
</evidence>
<proteinExistence type="predicted"/>
<dbReference type="EMBL" id="CP000482">
    <property type="protein sequence ID" value="ABK98760.1"/>
    <property type="molecule type" value="Genomic_DNA"/>
</dbReference>
<reference evidence="3 4" key="1">
    <citation type="submission" date="2006-10" db="EMBL/GenBank/DDBJ databases">
        <title>Complete sequence of chromosome of Pelobacter propionicus DSM 2379.</title>
        <authorList>
            <consortium name="US DOE Joint Genome Institute"/>
            <person name="Copeland A."/>
            <person name="Lucas S."/>
            <person name="Lapidus A."/>
            <person name="Barry K."/>
            <person name="Detter J.C."/>
            <person name="Glavina del Rio T."/>
            <person name="Hammon N."/>
            <person name="Israni S."/>
            <person name="Dalin E."/>
            <person name="Tice H."/>
            <person name="Pitluck S."/>
            <person name="Saunders E."/>
            <person name="Brettin T."/>
            <person name="Bruce D."/>
            <person name="Han C."/>
            <person name="Tapia R."/>
            <person name="Schmutz J."/>
            <person name="Larimer F."/>
            <person name="Land M."/>
            <person name="Hauser L."/>
            <person name="Kyrpides N."/>
            <person name="Kim E."/>
            <person name="Lovley D."/>
            <person name="Richardson P."/>
        </authorList>
    </citation>
    <scope>NUCLEOTIDE SEQUENCE [LARGE SCALE GENOMIC DNA]</scope>
    <source>
        <strain evidence="4">DSM 2379 / NBRC 103807 / OttBd1</strain>
    </source>
</reference>
<dbReference type="HOGENOM" id="CLU_037108_0_0_7"/>
<feature type="domain" description="SPFH" evidence="1">
    <location>
        <begin position="26"/>
        <end position="236"/>
    </location>
</feature>
<dbReference type="Proteomes" id="UP000006732">
    <property type="component" value="Chromosome"/>
</dbReference>
<gene>
    <name evidence="3" type="ordered locus">Ppro_1136</name>
</gene>
<dbReference type="InterPro" id="IPR036013">
    <property type="entry name" value="Band_7/SPFH_dom_sf"/>
</dbReference>
<dbReference type="Gene3D" id="3.30.479.30">
    <property type="entry name" value="Band 7 domain"/>
    <property type="match status" value="1"/>
</dbReference>
<sequence length="360" mass="39020">MGVMDKLKGELIDIIQWLDDTHDTLVYRFVRYDNEIKYGARLVVREGQMAVLISEGKLADVFQPGTYRLETRNMPLLATLKGWKYGFSSPFKTEVYFCSTRQFTNLKWGTPGPVTMRDPELGAVRVTAYGLYAIKLKDPALFIREIVGTSGVFSTASIEDNLRGKIASHIKEALPQAGIAVIDLEGKVVLLGETLRDRIAPAMQAFGLELIEVQVQDIGLPAEVEQAIDKAGAMRVIGNMQEYTSYETASAIRDAANNPGGLAAAGVAAGIGFGMAGQMGTAVGALQGGATAPPPLPRFFVAVNNQQTGPFDRADLLRMSQAGELTRESLVWKQGMEGWTKAGQLQELADLFALLPPPLP</sequence>
<evidence type="ECO:0000313" key="3">
    <source>
        <dbReference type="EMBL" id="ABK98760.1"/>
    </source>
</evidence>